<keyword evidence="4 5" id="KW-0274">FAD</keyword>
<dbReference type="EMBL" id="JBBJCI010000081">
    <property type="protein sequence ID" value="KAK7249200.1"/>
    <property type="molecule type" value="Genomic_DNA"/>
</dbReference>
<dbReference type="InterPro" id="IPR006089">
    <property type="entry name" value="Acyl-CoA_DH_CS"/>
</dbReference>
<proteinExistence type="inferred from homology"/>
<evidence type="ECO:0000256" key="4">
    <source>
        <dbReference type="ARBA" id="ARBA00022827"/>
    </source>
</evidence>
<reference evidence="9 10" key="1">
    <citation type="submission" date="2024-03" db="EMBL/GenBank/DDBJ databases">
        <title>Aureococcus anophagefferens CCMP1851 and Kratosvirus quantuckense: Draft genome of a second virus-susceptible host strain in the model system.</title>
        <authorList>
            <person name="Chase E."/>
            <person name="Truchon A.R."/>
            <person name="Schepens W."/>
            <person name="Wilhelm S.W."/>
        </authorList>
    </citation>
    <scope>NUCLEOTIDE SEQUENCE [LARGE SCALE GENOMIC DNA]</scope>
    <source>
        <strain evidence="9 10">CCMP1851</strain>
    </source>
</reference>
<keyword evidence="10" id="KW-1185">Reference proteome</keyword>
<dbReference type="Gene3D" id="2.40.110.10">
    <property type="entry name" value="Butyryl-CoA Dehydrogenase, subunit A, domain 2"/>
    <property type="match status" value="1"/>
</dbReference>
<dbReference type="InterPro" id="IPR046373">
    <property type="entry name" value="Acyl-CoA_Oxase/DH_mid-dom_sf"/>
</dbReference>
<dbReference type="InterPro" id="IPR037069">
    <property type="entry name" value="AcylCoA_DH/ox_N_sf"/>
</dbReference>
<evidence type="ECO:0000256" key="3">
    <source>
        <dbReference type="ARBA" id="ARBA00022630"/>
    </source>
</evidence>
<evidence type="ECO:0000256" key="5">
    <source>
        <dbReference type="RuleBase" id="RU362125"/>
    </source>
</evidence>
<feature type="domain" description="Acyl-CoA oxidase/dehydrogenase middle" evidence="7">
    <location>
        <begin position="154"/>
        <end position="253"/>
    </location>
</feature>
<dbReference type="InterPro" id="IPR009100">
    <property type="entry name" value="AcylCoA_DH/oxidase_NM_dom_sf"/>
</dbReference>
<sequence>MLLSTRSLRSLRAPVRRLLSSAAALDSEGATTNMYNPTEEHGALRQMVRQFAEQEVDPQRAEYNEKEHFNRALFARCGELGLLGVTADESCGGSGMDAVAACVVSEELSAADPAFALSYLAHAMLYVNNVNVNASEAQKRRWLPGACDGSKVCAMAMSEPGAGTDVLGMRTAAVDAGDHYVLDGSKMWITNGCVDSETLGDGALVYARTGPGKADVSLFHVGPETPGFSLGQRITGKLGMRASPTAELVFEGCVVPKEDLVSEWNGAALCMMRNLELERVILAAMAVGIAKRCVDRMGKYAAERAAFGRPIAEFGQMQRHVAESYAKLMAARAYLYATAGNLDLRTAGNRLDTDGATTVAKEVADAAIQVHGGYGYVAEYQVEQLWRDAKLLEIGGGTLESHHKNMIRDLADGLPAGV</sequence>
<dbReference type="InterPro" id="IPR036250">
    <property type="entry name" value="AcylCo_DH-like_C"/>
</dbReference>
<evidence type="ECO:0000259" key="8">
    <source>
        <dbReference type="Pfam" id="PF02771"/>
    </source>
</evidence>
<gene>
    <name evidence="9" type="primary">IVD</name>
    <name evidence="9" type="ORF">SO694_00046162</name>
</gene>
<dbReference type="Pfam" id="PF02771">
    <property type="entry name" value="Acyl-CoA_dh_N"/>
    <property type="match status" value="1"/>
</dbReference>
<keyword evidence="5" id="KW-0560">Oxidoreductase</keyword>
<dbReference type="SUPFAM" id="SSF56645">
    <property type="entry name" value="Acyl-CoA dehydrogenase NM domain-like"/>
    <property type="match status" value="1"/>
</dbReference>
<dbReference type="SUPFAM" id="SSF47203">
    <property type="entry name" value="Acyl-CoA dehydrogenase C-terminal domain-like"/>
    <property type="match status" value="1"/>
</dbReference>
<protein>
    <submittedName>
        <fullName evidence="9">Isovaleryl-CoA dehydrogenase</fullName>
    </submittedName>
</protein>
<dbReference type="PANTHER" id="PTHR43884:SF12">
    <property type="entry name" value="ISOVALERYL-COA DEHYDROGENASE, MITOCHONDRIAL-RELATED"/>
    <property type="match status" value="1"/>
</dbReference>
<dbReference type="InterPro" id="IPR013786">
    <property type="entry name" value="AcylCoA_DH/ox_N"/>
</dbReference>
<evidence type="ECO:0000259" key="6">
    <source>
        <dbReference type="Pfam" id="PF00441"/>
    </source>
</evidence>
<dbReference type="Proteomes" id="UP001363151">
    <property type="component" value="Unassembled WGS sequence"/>
</dbReference>
<name>A0ABR1G7H0_AURAN</name>
<dbReference type="PROSITE" id="PS00072">
    <property type="entry name" value="ACYL_COA_DH_1"/>
    <property type="match status" value="1"/>
</dbReference>
<comment type="cofactor">
    <cofactor evidence="1 5">
        <name>FAD</name>
        <dbReference type="ChEBI" id="CHEBI:57692"/>
    </cofactor>
</comment>
<keyword evidence="3 5" id="KW-0285">Flavoprotein</keyword>
<comment type="caution">
    <text evidence="9">The sequence shown here is derived from an EMBL/GenBank/DDBJ whole genome shotgun (WGS) entry which is preliminary data.</text>
</comment>
<dbReference type="Gene3D" id="1.20.140.10">
    <property type="entry name" value="Butyryl-CoA Dehydrogenase, subunit A, domain 3"/>
    <property type="match status" value="1"/>
</dbReference>
<accession>A0ABR1G7H0</accession>
<organism evidence="9 10">
    <name type="scientific">Aureococcus anophagefferens</name>
    <name type="common">Harmful bloom alga</name>
    <dbReference type="NCBI Taxonomy" id="44056"/>
    <lineage>
        <taxon>Eukaryota</taxon>
        <taxon>Sar</taxon>
        <taxon>Stramenopiles</taxon>
        <taxon>Ochrophyta</taxon>
        <taxon>Pelagophyceae</taxon>
        <taxon>Pelagomonadales</taxon>
        <taxon>Pelagomonadaceae</taxon>
        <taxon>Aureococcus</taxon>
    </lineage>
</organism>
<evidence type="ECO:0000256" key="1">
    <source>
        <dbReference type="ARBA" id="ARBA00001974"/>
    </source>
</evidence>
<dbReference type="Pfam" id="PF00441">
    <property type="entry name" value="Acyl-CoA_dh_1"/>
    <property type="match status" value="1"/>
</dbReference>
<evidence type="ECO:0000313" key="10">
    <source>
        <dbReference type="Proteomes" id="UP001363151"/>
    </source>
</evidence>
<dbReference type="PANTHER" id="PTHR43884">
    <property type="entry name" value="ACYL-COA DEHYDROGENASE"/>
    <property type="match status" value="1"/>
</dbReference>
<dbReference type="InterPro" id="IPR009075">
    <property type="entry name" value="AcylCo_DH/oxidase_C"/>
</dbReference>
<feature type="domain" description="Acyl-CoA dehydrogenase/oxidase C-terminal" evidence="6">
    <location>
        <begin position="271"/>
        <end position="408"/>
    </location>
</feature>
<dbReference type="Gene3D" id="1.10.540.10">
    <property type="entry name" value="Acyl-CoA dehydrogenase/oxidase, N-terminal domain"/>
    <property type="match status" value="1"/>
</dbReference>
<dbReference type="InterPro" id="IPR006091">
    <property type="entry name" value="Acyl-CoA_Oxase/DH_mid-dom"/>
</dbReference>
<dbReference type="Pfam" id="PF02770">
    <property type="entry name" value="Acyl-CoA_dh_M"/>
    <property type="match status" value="1"/>
</dbReference>
<comment type="similarity">
    <text evidence="2 5">Belongs to the acyl-CoA dehydrogenase family.</text>
</comment>
<evidence type="ECO:0000313" key="9">
    <source>
        <dbReference type="EMBL" id="KAK7249200.1"/>
    </source>
</evidence>
<evidence type="ECO:0000256" key="2">
    <source>
        <dbReference type="ARBA" id="ARBA00009347"/>
    </source>
</evidence>
<feature type="domain" description="Acyl-CoA dehydrogenase/oxidase N-terminal" evidence="8">
    <location>
        <begin position="38"/>
        <end position="149"/>
    </location>
</feature>
<evidence type="ECO:0000259" key="7">
    <source>
        <dbReference type="Pfam" id="PF02770"/>
    </source>
</evidence>